<feature type="compositionally biased region" description="Basic residues" evidence="2">
    <location>
        <begin position="159"/>
        <end position="171"/>
    </location>
</feature>
<protein>
    <submittedName>
        <fullName evidence="3">Uncharacterized protein</fullName>
    </submittedName>
</protein>
<name>A0A843UPH4_COLES</name>
<evidence type="ECO:0000256" key="2">
    <source>
        <dbReference type="SAM" id="MobiDB-lite"/>
    </source>
</evidence>
<dbReference type="Proteomes" id="UP000652761">
    <property type="component" value="Unassembled WGS sequence"/>
</dbReference>
<gene>
    <name evidence="3" type="ORF">Taro_017737</name>
</gene>
<feature type="compositionally biased region" description="Polar residues" evidence="2">
    <location>
        <begin position="218"/>
        <end position="235"/>
    </location>
</feature>
<keyword evidence="1" id="KW-0175">Coiled coil</keyword>
<dbReference type="EMBL" id="NMUH01000815">
    <property type="protein sequence ID" value="MQL85231.1"/>
    <property type="molecule type" value="Genomic_DNA"/>
</dbReference>
<feature type="coiled-coil region" evidence="1">
    <location>
        <begin position="277"/>
        <end position="409"/>
    </location>
</feature>
<proteinExistence type="predicted"/>
<feature type="compositionally biased region" description="Basic and acidic residues" evidence="2">
    <location>
        <begin position="191"/>
        <end position="205"/>
    </location>
</feature>
<comment type="caution">
    <text evidence="3">The sequence shown here is derived from an EMBL/GenBank/DDBJ whole genome shotgun (WGS) entry which is preliminary data.</text>
</comment>
<reference evidence="3" key="1">
    <citation type="submission" date="2017-07" db="EMBL/GenBank/DDBJ databases">
        <title>Taro Niue Genome Assembly and Annotation.</title>
        <authorList>
            <person name="Atibalentja N."/>
            <person name="Keating K."/>
            <person name="Fields C.J."/>
        </authorList>
    </citation>
    <scope>NUCLEOTIDE SEQUENCE</scope>
    <source>
        <strain evidence="3">Niue_2</strain>
        <tissue evidence="3">Leaf</tissue>
    </source>
</reference>
<sequence>MQSLDSQEEPVSVVLAFYARVLTESKNLYMPYNAVAQSTSPNYDSGELRRSGRGSRFLRAAVPPCSRVARKKDFPCPSLRSCTSIPAHKRSGQIESQVTVAPDSEVDPLLSAARSLPPSAPDPEGWISRVGLLHPFELSCCLLLPCGSCAAVPPNQDSKRKKKNKKNKGKTAKAVDNLTVGPGESMQNEPEVTHESAPHQNRQETETENAGGQERGEPTQSVDNATPNSEETMQAGSGMNMVNHKAVPEQNLQESDSGIVGTQNASVIDSEGETETHKVMESDLASLEKKIELLQNENEFFAKKEISWNLRFEQLQSEMHSYAIKEASLENKINSMERENDSRIHKENLIGEMVAKLEEAHTGLQMQVKELESSKDNLVQENQQLTSSISLLEARVQLLENEAASFRSSTRMITEHVSEDIDSVKQVEPVSELSEKLIAVEPELVGEVNRQNDIAEHSATFPVPSTEPDVNALHEEIVSEPTDKFASSATFFETISIADVNVNGIPVAEVHPKELRLLDDLHGSAEIVQIPLDDGQVQQADVDAQYIKHEEKDAVPLSDAPLIGAPFRFVSFVAKYVSGADLVKENRRNSGR</sequence>
<dbReference type="OrthoDB" id="633301at2759"/>
<evidence type="ECO:0000313" key="3">
    <source>
        <dbReference type="EMBL" id="MQL85231.1"/>
    </source>
</evidence>
<accession>A0A843UPH4</accession>
<organism evidence="3 4">
    <name type="scientific">Colocasia esculenta</name>
    <name type="common">Wild taro</name>
    <name type="synonym">Arum esculentum</name>
    <dbReference type="NCBI Taxonomy" id="4460"/>
    <lineage>
        <taxon>Eukaryota</taxon>
        <taxon>Viridiplantae</taxon>
        <taxon>Streptophyta</taxon>
        <taxon>Embryophyta</taxon>
        <taxon>Tracheophyta</taxon>
        <taxon>Spermatophyta</taxon>
        <taxon>Magnoliopsida</taxon>
        <taxon>Liliopsida</taxon>
        <taxon>Araceae</taxon>
        <taxon>Aroideae</taxon>
        <taxon>Colocasieae</taxon>
        <taxon>Colocasia</taxon>
    </lineage>
</organism>
<dbReference type="AlphaFoldDB" id="A0A843UPH4"/>
<keyword evidence="4" id="KW-1185">Reference proteome</keyword>
<evidence type="ECO:0000313" key="4">
    <source>
        <dbReference type="Proteomes" id="UP000652761"/>
    </source>
</evidence>
<feature type="region of interest" description="Disordered" evidence="2">
    <location>
        <begin position="152"/>
        <end position="235"/>
    </location>
</feature>
<evidence type="ECO:0000256" key="1">
    <source>
        <dbReference type="SAM" id="Coils"/>
    </source>
</evidence>